<keyword evidence="4" id="KW-1185">Reference proteome</keyword>
<sequence length="1720" mass="199332">MNTWLQTLSPPFMKEELQRIQHLLSAIFEPADIKPSDCIVAIIFHQLTAMYDIGVLVEWQLFDNKQITLDQDLIRRMSALYPVASPFPRSNMAKTTKYQNHNWIEIALCEPFFLRFDGDKLITLRLVLFVLFANRLYCKESTPIRSNDFNHFRRFVVKPQYFDVINQEQIETQVQFEQAYHAFRSSINGSHDLKAKLFASKPPLQKKISVDNEPQKAAYQHKITLRDLDSGSTYRHQVASEISPRLDVPVIVSQLTPTDTLDSIAQDLLHNNRLELMESLHLPLHSHYLREDEAKQLFHYLEQQLQNKSSKAALNAAIVLLALLTGKEEEPLASLPMSRQVQKERECIDLERQCWNKPNILLRDQFQPTDEQQSWVSPCCCWLALPLPQTLVEVFKYHLGAQNKSIVPLSILLTQPIAALIKQALSQVCTNRPLTLAQVKRFMFSRLAQHYDPQFAMLLLSTVKLDNSHHLYYLAVSPEQLIRAYATEINRCMLDDDINIDTAITVLSKEEMYGSKNTLLIDRVYQRIQRCFSQLNTMSGSFSHKKSALIRLFNDLNCYTGLMAVAASNHRIRVHYTFTENSFDCEHGVILVSDKVHYNDSAIRLLPMPDCLQQQLIIFKSYRNKIIQALVCCDPGLAKQLKSIDLQLGFFYSISPEQNIVPLGHQHLQAYLGDDWCLPLNTFRHHYCQTLRNDPNVAKFAKSLMGHVNHGQHVLSDFSNLSIDTIMQAKPVSNDLMATLGFSVLPAINKKRTSLSVSGIQLFPADNKQFSATLCRHLVREKIDACLCDDKPIALDGLQKYVFDTLMHSVKDIPNTENHRRLILTFNRYFHKLYYFNHQQRTQHFDIATDLDVDGLTLSSLCLKQSSNRQMILSLLKDLLETKQVQQDHEIYILLSLLIFSPVIAGISLTMLVQALREQRFRVVDDHWYLPFPDNRRWYLDPMSTAMLLAVQQPHPFIDKKRLIVKVDTLLRSRLHHYGILSYNDALQVLVACREYVLPSEVNAFKAGRLVSYPLSDATLCRFLTTRQYEVTRPRQPHCNLMSQKAITPQDILNCQQALGSIHFRLKKLPTSPTKKQLGEAILEAWRSLLNEPSTTGINRLREHTQAAYNTAISLCFDYLFLRTQMKGKRKANAAKSTIIQYRDSAVLPFLHTFGMSDIESFDAEEFEDMYRYMLSSHITASRRYKAERFRDLHYQTRHLYPLPHLRWHQIEPSLADDKTIINNANIVTMQDYDLTLEYIQHDQLLTATQKAYYQLTLILMMRLGLRPHEVWGLEYSDFTQNGEYLYIHSNAIRRLKTCAANRQVPVTLFLNDSEKKLLDTWTGSAQKRGTNKRIFYFIHQDHEEEQHRCQYYLTRCLKQISKDATLTLYHARHSFATHLYWLLQPQTTPSMITPQLRRWSRHQDLLKFREELMLHLVGNINEPQKVFFALAKMIGHRHPSTTFSSYIHGVDIQHCIDHNRHLYSMITATERQRLCQLVALSSDTLRKRLFTEKAVDSKYARLFSHVTGKARYQLPSTPYELPINLPCQKLRSAEMQLDTLLTLNGYLHDIIRLNHYQPERVSIPLFEQITDLTDRLRIAVLEHAPTSNTQTRMSNQMSTKGLLNYAKKACVLELLNALSLLSKDEIEALLTTFTVIHHRNGIYIYEAEHADAIKQFAMKLGLKYKIKAEIRIRDFTMSKTVSELAFYHLKGKSSINKKLAYVFIIVALYQKEIMARLAI</sequence>
<reference evidence="3 4" key="1">
    <citation type="submission" date="2024-01" db="EMBL/GenBank/DDBJ databases">
        <title>Active colonisers of the gastrointestinal tract of Atlantic salmon farmed in a warm water region.</title>
        <authorList>
            <person name="Bowman J.P."/>
        </authorList>
    </citation>
    <scope>NUCLEOTIDE SEQUENCE [LARGE SCALE GENOMIC DNA]</scope>
    <source>
        <strain evidence="3 4">S3MW1</strain>
    </source>
</reference>
<dbReference type="EMBL" id="JAYXUG010000030">
    <property type="protein sequence ID" value="MEC6833853.1"/>
    <property type="molecule type" value="Genomic_DNA"/>
</dbReference>
<dbReference type="InterPro" id="IPR011010">
    <property type="entry name" value="DNA_brk_join_enz"/>
</dbReference>
<feature type="domain" description="Tyr recombinase" evidence="2">
    <location>
        <begin position="1242"/>
        <end position="1381"/>
    </location>
</feature>
<dbReference type="Gene3D" id="1.10.443.10">
    <property type="entry name" value="Intergrase catalytic core"/>
    <property type="match status" value="1"/>
</dbReference>
<proteinExistence type="predicted"/>
<accession>A0ABU6LC92</accession>
<evidence type="ECO:0000313" key="4">
    <source>
        <dbReference type="Proteomes" id="UP001306119"/>
    </source>
</evidence>
<dbReference type="Proteomes" id="UP001306119">
    <property type="component" value="Unassembled WGS sequence"/>
</dbReference>
<evidence type="ECO:0000256" key="1">
    <source>
        <dbReference type="ARBA" id="ARBA00023172"/>
    </source>
</evidence>
<dbReference type="InterPro" id="IPR002104">
    <property type="entry name" value="Integrase_catalytic"/>
</dbReference>
<evidence type="ECO:0000313" key="3">
    <source>
        <dbReference type="EMBL" id="MEC6833853.1"/>
    </source>
</evidence>
<gene>
    <name evidence="3" type="ORF">VXS06_18980</name>
</gene>
<dbReference type="RefSeq" id="WP_327775683.1">
    <property type="nucleotide sequence ID" value="NZ_JAYXUG010000030.1"/>
</dbReference>
<name>A0ABU6LC92_9GAMM</name>
<keyword evidence="1" id="KW-0233">DNA recombination</keyword>
<dbReference type="Pfam" id="PF00589">
    <property type="entry name" value="Phage_integrase"/>
    <property type="match status" value="1"/>
</dbReference>
<protein>
    <submittedName>
        <fullName evidence="3">Site-specific integrase</fullName>
    </submittedName>
</protein>
<evidence type="ECO:0000259" key="2">
    <source>
        <dbReference type="Pfam" id="PF00589"/>
    </source>
</evidence>
<dbReference type="CDD" id="cd00397">
    <property type="entry name" value="DNA_BRE_C"/>
    <property type="match status" value="1"/>
</dbReference>
<organism evidence="3 4">
    <name type="scientific">Photobacterium toruni</name>
    <dbReference type="NCBI Taxonomy" id="1935446"/>
    <lineage>
        <taxon>Bacteria</taxon>
        <taxon>Pseudomonadati</taxon>
        <taxon>Pseudomonadota</taxon>
        <taxon>Gammaproteobacteria</taxon>
        <taxon>Vibrionales</taxon>
        <taxon>Vibrionaceae</taxon>
        <taxon>Photobacterium</taxon>
    </lineage>
</organism>
<dbReference type="SUPFAM" id="SSF56349">
    <property type="entry name" value="DNA breaking-rejoining enzymes"/>
    <property type="match status" value="1"/>
</dbReference>
<comment type="caution">
    <text evidence="3">The sequence shown here is derived from an EMBL/GenBank/DDBJ whole genome shotgun (WGS) entry which is preliminary data.</text>
</comment>
<dbReference type="InterPro" id="IPR013762">
    <property type="entry name" value="Integrase-like_cat_sf"/>
</dbReference>